<evidence type="ECO:0000313" key="2">
    <source>
        <dbReference type="EMBL" id="RIV32572.1"/>
    </source>
</evidence>
<dbReference type="GO" id="GO:0016757">
    <property type="term" value="F:glycosyltransferase activity"/>
    <property type="evidence" value="ECO:0007669"/>
    <property type="project" value="UniProtKB-KW"/>
</dbReference>
<accession>A0A3A1N5U5</accession>
<dbReference type="EMBL" id="QXFH01000074">
    <property type="protein sequence ID" value="RIV32572.1"/>
    <property type="molecule type" value="Genomic_DNA"/>
</dbReference>
<dbReference type="InterPro" id="IPR000836">
    <property type="entry name" value="PRTase_dom"/>
</dbReference>
<dbReference type="Proteomes" id="UP000266067">
    <property type="component" value="Unassembled WGS sequence"/>
</dbReference>
<organism evidence="2 3">
    <name type="scientific">Flagellimonas lutimaris</name>
    <dbReference type="NCBI Taxonomy" id="475082"/>
    <lineage>
        <taxon>Bacteria</taxon>
        <taxon>Pseudomonadati</taxon>
        <taxon>Bacteroidota</taxon>
        <taxon>Flavobacteriia</taxon>
        <taxon>Flavobacteriales</taxon>
        <taxon>Flavobacteriaceae</taxon>
        <taxon>Flagellimonas</taxon>
    </lineage>
</organism>
<keyword evidence="2" id="KW-0808">Transferase</keyword>
<keyword evidence="3" id="KW-1185">Reference proteome</keyword>
<dbReference type="OrthoDB" id="9810066at2"/>
<sequence>MFKDRIDAGLKLADNLQQFKDENVVVLAIPRGGLPLGAIVAQSLHAPLDVALSKKIGHPYNKEYAIGAVSLDDIILSDLPHIDKTYISRETEIIRQKLRKRFDQYYRNSSPLDLMGKTVIIVDDGVATGNTIKITAQMVNKKRPKKVIVAIPVAPTRAIENMVASKYIDEVICLKTPYNFHAVGQFYNKFNEVTDEVAIQLLEKTRKAYKS</sequence>
<proteinExistence type="predicted"/>
<dbReference type="CDD" id="cd06223">
    <property type="entry name" value="PRTases_typeI"/>
    <property type="match status" value="1"/>
</dbReference>
<dbReference type="RefSeq" id="WP_119608543.1">
    <property type="nucleotide sequence ID" value="NZ_QXFH01000074.1"/>
</dbReference>
<evidence type="ECO:0000259" key="1">
    <source>
        <dbReference type="Pfam" id="PF00156"/>
    </source>
</evidence>
<dbReference type="Pfam" id="PF00156">
    <property type="entry name" value="Pribosyltran"/>
    <property type="match status" value="1"/>
</dbReference>
<comment type="caution">
    <text evidence="2">The sequence shown here is derived from an EMBL/GenBank/DDBJ whole genome shotgun (WGS) entry which is preliminary data.</text>
</comment>
<protein>
    <submittedName>
        <fullName evidence="2">Phosphoribosyltransferase</fullName>
    </submittedName>
</protein>
<evidence type="ECO:0000313" key="3">
    <source>
        <dbReference type="Proteomes" id="UP000266067"/>
    </source>
</evidence>
<reference evidence="2 3" key="1">
    <citation type="submission" date="2018-08" db="EMBL/GenBank/DDBJ databases">
        <title>Proposal of Muricauda 72 sp.nov. and Muricauda NH166 sp.nov., isolated from seawater.</title>
        <authorList>
            <person name="Cheng H."/>
            <person name="Wu Y.-H."/>
            <person name="Guo L.-L."/>
            <person name="Xu X.-W."/>
        </authorList>
    </citation>
    <scope>NUCLEOTIDE SEQUENCE [LARGE SCALE GENOMIC DNA]</scope>
    <source>
        <strain evidence="2 3">KCTC 22173</strain>
    </source>
</reference>
<dbReference type="InterPro" id="IPR029057">
    <property type="entry name" value="PRTase-like"/>
</dbReference>
<feature type="domain" description="Phosphoribosyltransferase" evidence="1">
    <location>
        <begin position="16"/>
        <end position="183"/>
    </location>
</feature>
<dbReference type="SUPFAM" id="SSF53271">
    <property type="entry name" value="PRTase-like"/>
    <property type="match status" value="1"/>
</dbReference>
<gene>
    <name evidence="2" type="ORF">D2V08_12745</name>
</gene>
<dbReference type="Gene3D" id="3.40.50.2020">
    <property type="match status" value="1"/>
</dbReference>
<dbReference type="AlphaFoldDB" id="A0A3A1N5U5"/>
<dbReference type="Gene3D" id="3.30.1310.20">
    <property type="entry name" value="PRTase-like"/>
    <property type="match status" value="1"/>
</dbReference>
<name>A0A3A1N5U5_9FLAO</name>
<keyword evidence="2" id="KW-0328">Glycosyltransferase</keyword>